<name>A0ABP1FH40_9CHLO</name>
<gene>
    <name evidence="1" type="primary">g1044</name>
    <name evidence="1" type="ORF">VP750_LOCUS908</name>
</gene>
<proteinExistence type="predicted"/>
<organism evidence="1 2">
    <name type="scientific">Coccomyxa viridis</name>
    <dbReference type="NCBI Taxonomy" id="1274662"/>
    <lineage>
        <taxon>Eukaryota</taxon>
        <taxon>Viridiplantae</taxon>
        <taxon>Chlorophyta</taxon>
        <taxon>core chlorophytes</taxon>
        <taxon>Trebouxiophyceae</taxon>
        <taxon>Trebouxiophyceae incertae sedis</taxon>
        <taxon>Coccomyxaceae</taxon>
        <taxon>Coccomyxa</taxon>
    </lineage>
</organism>
<evidence type="ECO:0000313" key="2">
    <source>
        <dbReference type="Proteomes" id="UP001497392"/>
    </source>
</evidence>
<protein>
    <submittedName>
        <fullName evidence="1">G1044 protein</fullName>
    </submittedName>
</protein>
<sequence length="72" mass="7894">MIRQEFPVASSSFLTGVLHPSAFRSRQHALGPAFQGQPAAGCVTVVQWTTRSVFIQGYLLLITGREPLHQEA</sequence>
<comment type="caution">
    <text evidence="1">The sequence shown here is derived from an EMBL/GenBank/DDBJ whole genome shotgun (WGS) entry which is preliminary data.</text>
</comment>
<evidence type="ECO:0000313" key="1">
    <source>
        <dbReference type="EMBL" id="CAL5219249.1"/>
    </source>
</evidence>
<keyword evidence="2" id="KW-1185">Reference proteome</keyword>
<dbReference type="EMBL" id="CAXHTA020000002">
    <property type="protein sequence ID" value="CAL5219249.1"/>
    <property type="molecule type" value="Genomic_DNA"/>
</dbReference>
<accession>A0ABP1FH40</accession>
<reference evidence="1 2" key="1">
    <citation type="submission" date="2024-06" db="EMBL/GenBank/DDBJ databases">
        <authorList>
            <person name="Kraege A."/>
            <person name="Thomma B."/>
        </authorList>
    </citation>
    <scope>NUCLEOTIDE SEQUENCE [LARGE SCALE GENOMIC DNA]</scope>
</reference>
<dbReference type="Proteomes" id="UP001497392">
    <property type="component" value="Unassembled WGS sequence"/>
</dbReference>